<feature type="region of interest" description="Disordered" evidence="1">
    <location>
        <begin position="168"/>
        <end position="208"/>
    </location>
</feature>
<sequence length="208" mass="24144">MGNYSGEVLGDFEEDGKLREFSADTYKRVTGLNRPRLYLLSKSLYDSDEEEEEEELHCPTFHNSDPPTNPSASHTFYENAESFDENGFQLHPANQSASLLIGSSEERKKLFEELEDQVAKSAAADREKEENKKREREVTKERVEDAIRRAKEEDEELEVLRKRRELSVSPRARRQRGMLSRMRQAHSSWNSDTEIQEGFYHEPTGMVP</sequence>
<dbReference type="EMBL" id="MU825884">
    <property type="protein sequence ID" value="KAJ7384813.1"/>
    <property type="molecule type" value="Genomic_DNA"/>
</dbReference>
<accession>A0A9W9ZN84</accession>
<gene>
    <name evidence="2" type="ORF">OS493_019490</name>
</gene>
<organism evidence="2 3">
    <name type="scientific">Desmophyllum pertusum</name>
    <dbReference type="NCBI Taxonomy" id="174260"/>
    <lineage>
        <taxon>Eukaryota</taxon>
        <taxon>Metazoa</taxon>
        <taxon>Cnidaria</taxon>
        <taxon>Anthozoa</taxon>
        <taxon>Hexacorallia</taxon>
        <taxon>Scleractinia</taxon>
        <taxon>Caryophylliina</taxon>
        <taxon>Caryophylliidae</taxon>
        <taxon>Desmophyllum</taxon>
    </lineage>
</organism>
<feature type="region of interest" description="Disordered" evidence="1">
    <location>
        <begin position="115"/>
        <end position="143"/>
    </location>
</feature>
<evidence type="ECO:0000313" key="3">
    <source>
        <dbReference type="Proteomes" id="UP001163046"/>
    </source>
</evidence>
<comment type="caution">
    <text evidence="2">The sequence shown here is derived from an EMBL/GenBank/DDBJ whole genome shotgun (WGS) entry which is preliminary data.</text>
</comment>
<name>A0A9W9ZN84_9CNID</name>
<evidence type="ECO:0000313" key="2">
    <source>
        <dbReference type="EMBL" id="KAJ7384813.1"/>
    </source>
</evidence>
<keyword evidence="3" id="KW-1185">Reference proteome</keyword>
<feature type="compositionally biased region" description="Basic and acidic residues" evidence="1">
    <location>
        <begin position="123"/>
        <end position="143"/>
    </location>
</feature>
<dbReference type="AlphaFoldDB" id="A0A9W9ZN84"/>
<proteinExistence type="predicted"/>
<dbReference type="Proteomes" id="UP001163046">
    <property type="component" value="Unassembled WGS sequence"/>
</dbReference>
<reference evidence="2" key="1">
    <citation type="submission" date="2023-01" db="EMBL/GenBank/DDBJ databases">
        <title>Genome assembly of the deep-sea coral Lophelia pertusa.</title>
        <authorList>
            <person name="Herrera S."/>
            <person name="Cordes E."/>
        </authorList>
    </citation>
    <scope>NUCLEOTIDE SEQUENCE</scope>
    <source>
        <strain evidence="2">USNM1676648</strain>
        <tissue evidence="2">Polyp</tissue>
    </source>
</reference>
<feature type="compositionally biased region" description="Polar residues" evidence="1">
    <location>
        <begin position="61"/>
        <end position="74"/>
    </location>
</feature>
<feature type="region of interest" description="Disordered" evidence="1">
    <location>
        <begin position="46"/>
        <end position="74"/>
    </location>
</feature>
<evidence type="ECO:0000256" key="1">
    <source>
        <dbReference type="SAM" id="MobiDB-lite"/>
    </source>
</evidence>
<protein>
    <submittedName>
        <fullName evidence="2">Uncharacterized protein</fullName>
    </submittedName>
</protein>
<feature type="compositionally biased region" description="Acidic residues" evidence="1">
    <location>
        <begin position="46"/>
        <end position="55"/>
    </location>
</feature>